<keyword evidence="13" id="KW-0812">Transmembrane</keyword>
<evidence type="ECO:0000256" key="12">
    <source>
        <dbReference type="SAM" id="Coils"/>
    </source>
</evidence>
<protein>
    <recommendedName>
        <fullName evidence="3">histidine kinase</fullName>
        <ecNumber evidence="3">2.7.13.3</ecNumber>
    </recommendedName>
</protein>
<accession>X0X9P5</accession>
<reference evidence="15" key="1">
    <citation type="journal article" date="2014" name="Front. Microbiol.">
        <title>High frequency of phylogenetically diverse reductive dehalogenase-homologous genes in deep subseafloor sedimentary metagenomes.</title>
        <authorList>
            <person name="Kawai M."/>
            <person name="Futagami T."/>
            <person name="Toyoda A."/>
            <person name="Takaki Y."/>
            <person name="Nishi S."/>
            <person name="Hori S."/>
            <person name="Arai W."/>
            <person name="Tsubouchi T."/>
            <person name="Morono Y."/>
            <person name="Uchiyama I."/>
            <person name="Ito T."/>
            <person name="Fujiyama A."/>
            <person name="Inagaki F."/>
            <person name="Takami H."/>
        </authorList>
    </citation>
    <scope>NUCLEOTIDE SEQUENCE</scope>
    <source>
        <strain evidence="15">Expedition CK06-06</strain>
    </source>
</reference>
<evidence type="ECO:0000256" key="13">
    <source>
        <dbReference type="SAM" id="Phobius"/>
    </source>
</evidence>
<keyword evidence="11 13" id="KW-0472">Membrane</keyword>
<proteinExistence type="predicted"/>
<evidence type="ECO:0000256" key="11">
    <source>
        <dbReference type="ARBA" id="ARBA00023136"/>
    </source>
</evidence>
<keyword evidence="12" id="KW-0175">Coiled coil</keyword>
<keyword evidence="6" id="KW-0808">Transferase</keyword>
<dbReference type="EC" id="2.7.13.3" evidence="3"/>
<gene>
    <name evidence="15" type="ORF">S01H1_58701</name>
</gene>
<dbReference type="InterPro" id="IPR050398">
    <property type="entry name" value="HssS/ArlS-like"/>
</dbReference>
<dbReference type="Pfam" id="PF00672">
    <property type="entry name" value="HAMP"/>
    <property type="match status" value="1"/>
</dbReference>
<comment type="catalytic activity">
    <reaction evidence="1">
        <text>ATP + protein L-histidine = ADP + protein N-phospho-L-histidine.</text>
        <dbReference type="EC" id="2.7.13.3"/>
    </reaction>
</comment>
<keyword evidence="5" id="KW-0597">Phosphoprotein</keyword>
<evidence type="ECO:0000256" key="6">
    <source>
        <dbReference type="ARBA" id="ARBA00022679"/>
    </source>
</evidence>
<keyword evidence="10" id="KW-0902">Two-component regulatory system</keyword>
<dbReference type="SUPFAM" id="SSF158472">
    <property type="entry name" value="HAMP domain-like"/>
    <property type="match status" value="1"/>
</dbReference>
<keyword evidence="8" id="KW-0418">Kinase</keyword>
<dbReference type="CDD" id="cd06225">
    <property type="entry name" value="HAMP"/>
    <property type="match status" value="1"/>
</dbReference>
<evidence type="ECO:0000256" key="9">
    <source>
        <dbReference type="ARBA" id="ARBA00022840"/>
    </source>
</evidence>
<dbReference type="GO" id="GO:0004673">
    <property type="term" value="F:protein histidine kinase activity"/>
    <property type="evidence" value="ECO:0007669"/>
    <property type="project" value="UniProtKB-EC"/>
</dbReference>
<evidence type="ECO:0000256" key="4">
    <source>
        <dbReference type="ARBA" id="ARBA00022475"/>
    </source>
</evidence>
<evidence type="ECO:0000256" key="1">
    <source>
        <dbReference type="ARBA" id="ARBA00000085"/>
    </source>
</evidence>
<evidence type="ECO:0000313" key="15">
    <source>
        <dbReference type="EMBL" id="GAG21671.1"/>
    </source>
</evidence>
<dbReference type="SUPFAM" id="SSF58104">
    <property type="entry name" value="Methyl-accepting chemotaxis protein (MCP) signaling domain"/>
    <property type="match status" value="1"/>
</dbReference>
<keyword evidence="9" id="KW-0067">ATP-binding</keyword>
<dbReference type="GO" id="GO:0005524">
    <property type="term" value="F:ATP binding"/>
    <property type="evidence" value="ECO:0007669"/>
    <property type="project" value="UniProtKB-KW"/>
</dbReference>
<evidence type="ECO:0000256" key="8">
    <source>
        <dbReference type="ARBA" id="ARBA00022777"/>
    </source>
</evidence>
<feature type="domain" description="HAMP" evidence="14">
    <location>
        <begin position="104"/>
        <end position="156"/>
    </location>
</feature>
<dbReference type="GO" id="GO:0005886">
    <property type="term" value="C:plasma membrane"/>
    <property type="evidence" value="ECO:0007669"/>
    <property type="project" value="UniProtKB-SubCell"/>
</dbReference>
<dbReference type="PANTHER" id="PTHR45528">
    <property type="entry name" value="SENSOR HISTIDINE KINASE CPXA"/>
    <property type="match status" value="1"/>
</dbReference>
<dbReference type="GO" id="GO:0000160">
    <property type="term" value="P:phosphorelay signal transduction system"/>
    <property type="evidence" value="ECO:0007669"/>
    <property type="project" value="UniProtKB-KW"/>
</dbReference>
<evidence type="ECO:0000256" key="5">
    <source>
        <dbReference type="ARBA" id="ARBA00022553"/>
    </source>
</evidence>
<dbReference type="SMART" id="SM00304">
    <property type="entry name" value="HAMP"/>
    <property type="match status" value="1"/>
</dbReference>
<evidence type="ECO:0000256" key="2">
    <source>
        <dbReference type="ARBA" id="ARBA00004651"/>
    </source>
</evidence>
<dbReference type="EMBL" id="BARS01038356">
    <property type="protein sequence ID" value="GAG21671.1"/>
    <property type="molecule type" value="Genomic_DNA"/>
</dbReference>
<dbReference type="InterPro" id="IPR003660">
    <property type="entry name" value="HAMP_dom"/>
</dbReference>
<keyword evidence="13" id="KW-1133">Transmembrane helix</keyword>
<feature type="transmembrane region" description="Helical" evidence="13">
    <location>
        <begin position="83"/>
        <end position="102"/>
    </location>
</feature>
<keyword evidence="4" id="KW-1003">Cell membrane</keyword>
<dbReference type="Gene3D" id="1.10.287.130">
    <property type="match status" value="1"/>
</dbReference>
<sequence>LYSNYNRKGILKDNLLDHKEFKAILITEDEAITTIRDPLEGDTDFCVHVHEYGHLDFPGSGWTMIVRVPVEVAFAPIIQLRNAMAAISIAIVVIAIAASLIFSRTISRPITKLRDAAAEIGKGRLDTRIESSSEDEIGQLAVSFNAMVGDLSKTTTSMEKLNVANQQLQASQQQLKASNQQLQVSQQQLRATNQQLKSEITERKRAEQKTKALNEKLEAAVGELNVANRELADFAHATAHDLKAPLRAIGSLAGM</sequence>
<name>X0X9P5_9ZZZZ</name>
<evidence type="ECO:0000256" key="7">
    <source>
        <dbReference type="ARBA" id="ARBA00022741"/>
    </source>
</evidence>
<organism evidence="15">
    <name type="scientific">marine sediment metagenome</name>
    <dbReference type="NCBI Taxonomy" id="412755"/>
    <lineage>
        <taxon>unclassified sequences</taxon>
        <taxon>metagenomes</taxon>
        <taxon>ecological metagenomes</taxon>
    </lineage>
</organism>
<comment type="subcellular location">
    <subcellularLocation>
        <location evidence="2">Cell membrane</location>
        <topology evidence="2">Multi-pass membrane protein</topology>
    </subcellularLocation>
</comment>
<evidence type="ECO:0000259" key="14">
    <source>
        <dbReference type="PROSITE" id="PS50885"/>
    </source>
</evidence>
<evidence type="ECO:0000256" key="10">
    <source>
        <dbReference type="ARBA" id="ARBA00023012"/>
    </source>
</evidence>
<feature type="non-terminal residue" evidence="15">
    <location>
        <position position="255"/>
    </location>
</feature>
<dbReference type="PANTHER" id="PTHR45528:SF1">
    <property type="entry name" value="SENSOR HISTIDINE KINASE CPXA"/>
    <property type="match status" value="1"/>
</dbReference>
<feature type="coiled-coil region" evidence="12">
    <location>
        <begin position="158"/>
        <end position="230"/>
    </location>
</feature>
<keyword evidence="7" id="KW-0547">Nucleotide-binding</keyword>
<dbReference type="PROSITE" id="PS50885">
    <property type="entry name" value="HAMP"/>
    <property type="match status" value="1"/>
</dbReference>
<feature type="non-terminal residue" evidence="15">
    <location>
        <position position="1"/>
    </location>
</feature>
<dbReference type="AlphaFoldDB" id="X0X9P5"/>
<comment type="caution">
    <text evidence="15">The sequence shown here is derived from an EMBL/GenBank/DDBJ whole genome shotgun (WGS) entry which is preliminary data.</text>
</comment>
<dbReference type="Gene3D" id="6.10.340.10">
    <property type="match status" value="1"/>
</dbReference>
<evidence type="ECO:0000256" key="3">
    <source>
        <dbReference type="ARBA" id="ARBA00012438"/>
    </source>
</evidence>